<sequence length="105" mass="11353">MRLNNVIKVKRNNLFDITHGDCDVGGPKIDIIPSSNLSSSFKSIDCIDSVSFGNAPPSPPFSSLVTFKFNVIDSGPFFLHCSGISDGIVTDKLNILFTVSMKLSD</sequence>
<protein>
    <submittedName>
        <fullName evidence="1">Uncharacterized protein</fullName>
    </submittedName>
</protein>
<organism evidence="1 2">
    <name type="scientific">Dermatophagoides pteronyssinus</name>
    <name type="common">European house dust mite</name>
    <dbReference type="NCBI Taxonomy" id="6956"/>
    <lineage>
        <taxon>Eukaryota</taxon>
        <taxon>Metazoa</taxon>
        <taxon>Ecdysozoa</taxon>
        <taxon>Arthropoda</taxon>
        <taxon>Chelicerata</taxon>
        <taxon>Arachnida</taxon>
        <taxon>Acari</taxon>
        <taxon>Acariformes</taxon>
        <taxon>Sarcoptiformes</taxon>
        <taxon>Astigmata</taxon>
        <taxon>Psoroptidia</taxon>
        <taxon>Analgoidea</taxon>
        <taxon>Pyroglyphidae</taxon>
        <taxon>Dermatophagoidinae</taxon>
        <taxon>Dermatophagoides</taxon>
    </lineage>
</organism>
<keyword evidence="2" id="KW-1185">Reference proteome</keyword>
<dbReference type="Proteomes" id="UP000887458">
    <property type="component" value="Unassembled WGS sequence"/>
</dbReference>
<reference evidence="1 2" key="1">
    <citation type="journal article" date="2018" name="J. Allergy Clin. Immunol.">
        <title>High-quality assembly of Dermatophagoides pteronyssinus genome and transcriptome reveals a wide range of novel allergens.</title>
        <authorList>
            <person name="Liu X.Y."/>
            <person name="Yang K.Y."/>
            <person name="Wang M.Q."/>
            <person name="Kwok J.S."/>
            <person name="Zeng X."/>
            <person name="Yang Z."/>
            <person name="Xiao X.J."/>
            <person name="Lau C.P."/>
            <person name="Li Y."/>
            <person name="Huang Z.M."/>
            <person name="Ba J.G."/>
            <person name="Yim A.K."/>
            <person name="Ouyang C.Y."/>
            <person name="Ngai S.M."/>
            <person name="Chan T.F."/>
            <person name="Leung E.L."/>
            <person name="Liu L."/>
            <person name="Liu Z.G."/>
            <person name="Tsui S.K."/>
        </authorList>
    </citation>
    <scope>NUCLEOTIDE SEQUENCE [LARGE SCALE GENOMIC DNA]</scope>
    <source>
        <strain evidence="1">Derp</strain>
    </source>
</reference>
<proteinExistence type="predicted"/>
<evidence type="ECO:0000313" key="1">
    <source>
        <dbReference type="EMBL" id="KAH9420288.1"/>
    </source>
</evidence>
<evidence type="ECO:0000313" key="2">
    <source>
        <dbReference type="Proteomes" id="UP000887458"/>
    </source>
</evidence>
<comment type="caution">
    <text evidence="1">The sequence shown here is derived from an EMBL/GenBank/DDBJ whole genome shotgun (WGS) entry which is preliminary data.</text>
</comment>
<gene>
    <name evidence="1" type="ORF">DERP_011202</name>
</gene>
<name>A0ABQ8JCX1_DERPT</name>
<reference evidence="1 2" key="2">
    <citation type="journal article" date="2022" name="Mol. Biol. Evol.">
        <title>Comparative Genomics Reveals Insights into the Divergent Evolution of Astigmatic Mites and Household Pest Adaptations.</title>
        <authorList>
            <person name="Xiong Q."/>
            <person name="Wan A.T."/>
            <person name="Liu X."/>
            <person name="Fung C.S."/>
            <person name="Xiao X."/>
            <person name="Malainual N."/>
            <person name="Hou J."/>
            <person name="Wang L."/>
            <person name="Wang M."/>
            <person name="Yang K.Y."/>
            <person name="Cui Y."/>
            <person name="Leung E.L."/>
            <person name="Nong W."/>
            <person name="Shin S.K."/>
            <person name="Au S.W."/>
            <person name="Jeong K.Y."/>
            <person name="Chew F.T."/>
            <person name="Hui J.H."/>
            <person name="Leung T.F."/>
            <person name="Tungtrongchitr A."/>
            <person name="Zhong N."/>
            <person name="Liu Z."/>
            <person name="Tsui S.K."/>
        </authorList>
    </citation>
    <scope>NUCLEOTIDE SEQUENCE [LARGE SCALE GENOMIC DNA]</scope>
    <source>
        <strain evidence="1">Derp</strain>
    </source>
</reference>
<accession>A0ABQ8JCX1</accession>
<dbReference type="EMBL" id="NJHN03000051">
    <property type="protein sequence ID" value="KAH9420288.1"/>
    <property type="molecule type" value="Genomic_DNA"/>
</dbReference>